<dbReference type="InterPro" id="IPR050620">
    <property type="entry name" value="Thioredoxin_H-type-like"/>
</dbReference>
<dbReference type="PROSITE" id="PS00194">
    <property type="entry name" value="THIOREDOXIN_1"/>
    <property type="match status" value="1"/>
</dbReference>
<dbReference type="InterPro" id="IPR017937">
    <property type="entry name" value="Thioredoxin_CS"/>
</dbReference>
<sequence length="125" mass="14043">MGGAASTAHGSSSESSLVLSFHSMAGWQEHFNAIKETDQLMVIDFSATWCGPCRMMEPLLQQWAAEHTEVVFVKLDVDELKDVACEWRADAMPTFVLVKKGKEIERIVGARKDELLYKIKKHKSC</sequence>
<feature type="domain" description="Thioredoxin" evidence="1">
    <location>
        <begin position="1"/>
        <end position="124"/>
    </location>
</feature>
<comment type="caution">
    <text evidence="2">The sequence shown here is derived from an EMBL/GenBank/DDBJ whole genome shotgun (WGS) entry which is preliminary data.</text>
</comment>
<dbReference type="PROSITE" id="PS51352">
    <property type="entry name" value="THIOREDOXIN_2"/>
    <property type="match status" value="1"/>
</dbReference>
<keyword evidence="3" id="KW-1185">Reference proteome</keyword>
<dbReference type="PANTHER" id="PTHR10438:SF463">
    <property type="entry name" value="THIOREDOXIN"/>
    <property type="match status" value="1"/>
</dbReference>
<dbReference type="InterPro" id="IPR013766">
    <property type="entry name" value="Thioredoxin_domain"/>
</dbReference>
<dbReference type="Gene3D" id="3.40.30.10">
    <property type="entry name" value="Glutaredoxin"/>
    <property type="match status" value="1"/>
</dbReference>
<proteinExistence type="predicted"/>
<evidence type="ECO:0000313" key="3">
    <source>
        <dbReference type="Proteomes" id="UP000825729"/>
    </source>
</evidence>
<protein>
    <recommendedName>
        <fullName evidence="1">Thioredoxin domain-containing protein</fullName>
    </recommendedName>
</protein>
<reference evidence="2 3" key="1">
    <citation type="submission" date="2021-07" db="EMBL/GenBank/DDBJ databases">
        <title>The Aristolochia fimbriata genome: insights into angiosperm evolution, floral development and chemical biosynthesis.</title>
        <authorList>
            <person name="Jiao Y."/>
        </authorList>
    </citation>
    <scope>NUCLEOTIDE SEQUENCE [LARGE SCALE GENOMIC DNA]</scope>
    <source>
        <strain evidence="2">IBCAS-2021</strain>
        <tissue evidence="2">Leaf</tissue>
    </source>
</reference>
<dbReference type="CDD" id="cd02947">
    <property type="entry name" value="TRX_family"/>
    <property type="match status" value="1"/>
</dbReference>
<evidence type="ECO:0000259" key="1">
    <source>
        <dbReference type="PROSITE" id="PS51352"/>
    </source>
</evidence>
<dbReference type="InterPro" id="IPR036249">
    <property type="entry name" value="Thioredoxin-like_sf"/>
</dbReference>
<dbReference type="AlphaFoldDB" id="A0AAV7F412"/>
<dbReference type="PANTHER" id="PTHR10438">
    <property type="entry name" value="THIOREDOXIN"/>
    <property type="match status" value="1"/>
</dbReference>
<dbReference type="Pfam" id="PF00085">
    <property type="entry name" value="Thioredoxin"/>
    <property type="match status" value="1"/>
</dbReference>
<dbReference type="EMBL" id="JAINDJ010000002">
    <property type="protein sequence ID" value="KAG9455743.1"/>
    <property type="molecule type" value="Genomic_DNA"/>
</dbReference>
<dbReference type="PRINTS" id="PR00421">
    <property type="entry name" value="THIOREDOXIN"/>
</dbReference>
<dbReference type="SUPFAM" id="SSF52833">
    <property type="entry name" value="Thioredoxin-like"/>
    <property type="match status" value="1"/>
</dbReference>
<name>A0AAV7F412_ARIFI</name>
<dbReference type="Proteomes" id="UP000825729">
    <property type="component" value="Unassembled WGS sequence"/>
</dbReference>
<organism evidence="2 3">
    <name type="scientific">Aristolochia fimbriata</name>
    <name type="common">White veined hardy Dutchman's pipe vine</name>
    <dbReference type="NCBI Taxonomy" id="158543"/>
    <lineage>
        <taxon>Eukaryota</taxon>
        <taxon>Viridiplantae</taxon>
        <taxon>Streptophyta</taxon>
        <taxon>Embryophyta</taxon>
        <taxon>Tracheophyta</taxon>
        <taxon>Spermatophyta</taxon>
        <taxon>Magnoliopsida</taxon>
        <taxon>Magnoliidae</taxon>
        <taxon>Piperales</taxon>
        <taxon>Aristolochiaceae</taxon>
        <taxon>Aristolochia</taxon>
    </lineage>
</organism>
<evidence type="ECO:0000313" key="2">
    <source>
        <dbReference type="EMBL" id="KAG9455743.1"/>
    </source>
</evidence>
<accession>A0AAV7F412</accession>
<gene>
    <name evidence="2" type="ORF">H6P81_000251</name>
</gene>